<keyword evidence="1" id="KW-0812">Transmembrane</keyword>
<reference evidence="2 3" key="1">
    <citation type="submission" date="2020-04" db="EMBL/GenBank/DDBJ databases">
        <title>Genome sequencing of novel species.</title>
        <authorList>
            <person name="Heo J."/>
            <person name="Kim S.-J."/>
            <person name="Kim J.-S."/>
            <person name="Hong S.-B."/>
            <person name="Kwon S.-W."/>
        </authorList>
    </citation>
    <scope>NUCLEOTIDE SEQUENCE [LARGE SCALE GENOMIC DNA]</scope>
    <source>
        <strain evidence="2 3">MFER-1</strain>
    </source>
</reference>
<gene>
    <name evidence="2" type="ORF">HH215_28575</name>
</gene>
<proteinExistence type="predicted"/>
<sequence>MNRLKGISSEIKLLLVLWTAVMGFLLLLIAAAWPQYWRFIAAETTPLAWLESVLLLLVAGIAGLNAFVGTIDGDMNRKSISGWTLLAAAFAWLALDERFALHERLRDRVLKPTGIKLLPWMEAGDWLIPLYAVCGIAALWGIWRLIGANRSARVFLVVALCVSVCAVAMDTIDIRRLDKSAERLLQSVEEGLETIAMTSFLSSFLCVWMERIRSLVSGRRNRAING</sequence>
<evidence type="ECO:0000313" key="3">
    <source>
        <dbReference type="Proteomes" id="UP000502248"/>
    </source>
</evidence>
<keyword evidence="1" id="KW-1133">Transmembrane helix</keyword>
<dbReference type="EMBL" id="CP051680">
    <property type="protein sequence ID" value="QJD86737.1"/>
    <property type="molecule type" value="Genomic_DNA"/>
</dbReference>
<evidence type="ECO:0000313" key="2">
    <source>
        <dbReference type="EMBL" id="QJD86737.1"/>
    </source>
</evidence>
<feature type="transmembrane region" description="Helical" evidence="1">
    <location>
        <begin position="80"/>
        <end position="95"/>
    </location>
</feature>
<keyword evidence="1" id="KW-0472">Membrane</keyword>
<evidence type="ECO:0000256" key="1">
    <source>
        <dbReference type="SAM" id="Phobius"/>
    </source>
</evidence>
<feature type="transmembrane region" description="Helical" evidence="1">
    <location>
        <begin position="194"/>
        <end position="212"/>
    </location>
</feature>
<feature type="transmembrane region" description="Helical" evidence="1">
    <location>
        <begin position="48"/>
        <end position="68"/>
    </location>
</feature>
<dbReference type="AlphaFoldDB" id="A0A7Z2ZQ75"/>
<accession>A0A7Z2ZQ75</accession>
<name>A0A7Z2ZQ75_9BACL</name>
<protein>
    <submittedName>
        <fullName evidence="2">Uncharacterized protein</fullName>
    </submittedName>
</protein>
<dbReference type="KEGG" id="cheb:HH215_28575"/>
<dbReference type="RefSeq" id="WP_169282983.1">
    <property type="nucleotide sequence ID" value="NZ_CP051680.1"/>
</dbReference>
<feature type="transmembrane region" description="Helical" evidence="1">
    <location>
        <begin position="154"/>
        <end position="174"/>
    </location>
</feature>
<keyword evidence="3" id="KW-1185">Reference proteome</keyword>
<organism evidence="2 3">
    <name type="scientific">Cohnella herbarum</name>
    <dbReference type="NCBI Taxonomy" id="2728023"/>
    <lineage>
        <taxon>Bacteria</taxon>
        <taxon>Bacillati</taxon>
        <taxon>Bacillota</taxon>
        <taxon>Bacilli</taxon>
        <taxon>Bacillales</taxon>
        <taxon>Paenibacillaceae</taxon>
        <taxon>Cohnella</taxon>
    </lineage>
</organism>
<dbReference type="Proteomes" id="UP000502248">
    <property type="component" value="Chromosome"/>
</dbReference>
<feature type="transmembrane region" description="Helical" evidence="1">
    <location>
        <begin position="12"/>
        <end position="36"/>
    </location>
</feature>
<feature type="transmembrane region" description="Helical" evidence="1">
    <location>
        <begin position="126"/>
        <end position="147"/>
    </location>
</feature>